<feature type="domain" description="Protein kinase" evidence="2">
    <location>
        <begin position="172"/>
        <end position="378"/>
    </location>
</feature>
<dbReference type="CDD" id="cd00180">
    <property type="entry name" value="PKc"/>
    <property type="match status" value="1"/>
</dbReference>
<dbReference type="Pfam" id="PF00069">
    <property type="entry name" value="Pkinase"/>
    <property type="match status" value="1"/>
</dbReference>
<sequence>MPLPTPSLEAAGNNINSPALYRDKSFEDLVSENQRTGIDGCGNEAWYISHSALKQHWEESEIAKVLDLHQPPIAGCSRTIAESYLRVWSILVFIGRPEFTDDFISANWDDVHLPMDPNSGPYRRVPTPAFTAVLEGFRQSQWPFFPVQFTKDRRMHKRKLDKRCVLPVVYDGTLTDHVAASTTTVVRKVQLQEDCTDFPHRTVVFKEYQMAESREAWTKEVDALEVADNHCEHIVKYFGSFERDVKGVVILEYANGGNLLDILKRNQQPRNLEQTKAFWESLVAILQALDQLHHLRRTAQSKTDQPSRIGCAHRDIKPSNILVFEDQEGSPFKFRLKLANFGATSEIQTILASNSGRQDNDGSRTYCKFPRPELQGPS</sequence>
<proteinExistence type="predicted"/>
<protein>
    <submittedName>
        <fullName evidence="3">Kinase-like domain-containing protein</fullName>
    </submittedName>
</protein>
<dbReference type="AlphaFoldDB" id="A0AAJ0BUU2"/>
<dbReference type="InterPro" id="IPR000719">
    <property type="entry name" value="Prot_kinase_dom"/>
</dbReference>
<dbReference type="PANTHER" id="PTHR24361">
    <property type="entry name" value="MITOGEN-ACTIVATED KINASE KINASE KINASE"/>
    <property type="match status" value="1"/>
</dbReference>
<evidence type="ECO:0000256" key="1">
    <source>
        <dbReference type="SAM" id="MobiDB-lite"/>
    </source>
</evidence>
<dbReference type="SUPFAM" id="SSF56112">
    <property type="entry name" value="Protein kinase-like (PK-like)"/>
    <property type="match status" value="1"/>
</dbReference>
<dbReference type="GO" id="GO:0004674">
    <property type="term" value="F:protein serine/threonine kinase activity"/>
    <property type="evidence" value="ECO:0007669"/>
    <property type="project" value="TreeGrafter"/>
</dbReference>
<feature type="region of interest" description="Disordered" evidence="1">
    <location>
        <begin position="352"/>
        <end position="378"/>
    </location>
</feature>
<evidence type="ECO:0000313" key="3">
    <source>
        <dbReference type="EMBL" id="KAK1764904.1"/>
    </source>
</evidence>
<dbReference type="GeneID" id="85313819"/>
<dbReference type="EMBL" id="MU839017">
    <property type="protein sequence ID" value="KAK1764904.1"/>
    <property type="molecule type" value="Genomic_DNA"/>
</dbReference>
<gene>
    <name evidence="3" type="ORF">QBC33DRAFT_571906</name>
</gene>
<keyword evidence="3" id="KW-0808">Transferase</keyword>
<dbReference type="InterPro" id="IPR053235">
    <property type="entry name" value="Ser_Thr_kinase"/>
</dbReference>
<evidence type="ECO:0000313" key="4">
    <source>
        <dbReference type="Proteomes" id="UP001244011"/>
    </source>
</evidence>
<dbReference type="SMART" id="SM00220">
    <property type="entry name" value="S_TKc"/>
    <property type="match status" value="1"/>
</dbReference>
<dbReference type="GO" id="GO:0005524">
    <property type="term" value="F:ATP binding"/>
    <property type="evidence" value="ECO:0007669"/>
    <property type="project" value="InterPro"/>
</dbReference>
<organism evidence="3 4">
    <name type="scientific">Phialemonium atrogriseum</name>
    <dbReference type="NCBI Taxonomy" id="1093897"/>
    <lineage>
        <taxon>Eukaryota</taxon>
        <taxon>Fungi</taxon>
        <taxon>Dikarya</taxon>
        <taxon>Ascomycota</taxon>
        <taxon>Pezizomycotina</taxon>
        <taxon>Sordariomycetes</taxon>
        <taxon>Sordariomycetidae</taxon>
        <taxon>Cephalothecales</taxon>
        <taxon>Cephalothecaceae</taxon>
        <taxon>Phialemonium</taxon>
    </lineage>
</organism>
<dbReference type="PROSITE" id="PS50011">
    <property type="entry name" value="PROTEIN_KINASE_DOM"/>
    <property type="match status" value="1"/>
</dbReference>
<dbReference type="Proteomes" id="UP001244011">
    <property type="component" value="Unassembled WGS sequence"/>
</dbReference>
<accession>A0AAJ0BUU2</accession>
<reference evidence="3" key="1">
    <citation type="submission" date="2023-06" db="EMBL/GenBank/DDBJ databases">
        <title>Genome-scale phylogeny and comparative genomics of the fungal order Sordariales.</title>
        <authorList>
            <consortium name="Lawrence Berkeley National Laboratory"/>
            <person name="Hensen N."/>
            <person name="Bonometti L."/>
            <person name="Westerberg I."/>
            <person name="Brannstrom I.O."/>
            <person name="Guillou S."/>
            <person name="Cros-Aarteil S."/>
            <person name="Calhoun S."/>
            <person name="Haridas S."/>
            <person name="Kuo A."/>
            <person name="Mondo S."/>
            <person name="Pangilinan J."/>
            <person name="Riley R."/>
            <person name="Labutti K."/>
            <person name="Andreopoulos B."/>
            <person name="Lipzen A."/>
            <person name="Chen C."/>
            <person name="Yanf M."/>
            <person name="Daum C."/>
            <person name="Ng V."/>
            <person name="Clum A."/>
            <person name="Steindorff A."/>
            <person name="Ohm R."/>
            <person name="Martin F."/>
            <person name="Silar P."/>
            <person name="Natvig D."/>
            <person name="Lalanne C."/>
            <person name="Gautier V."/>
            <person name="Ament-Velasquez S.L."/>
            <person name="Kruys A."/>
            <person name="Hutchinson M.I."/>
            <person name="Powell A.J."/>
            <person name="Barry K."/>
            <person name="Miller A.N."/>
            <person name="Grigoriev I.V."/>
            <person name="Debuchy R."/>
            <person name="Gladieux P."/>
            <person name="Thoren M.H."/>
            <person name="Johannesson H."/>
        </authorList>
    </citation>
    <scope>NUCLEOTIDE SEQUENCE</scope>
    <source>
        <strain evidence="3">8032-3</strain>
    </source>
</reference>
<dbReference type="Gene3D" id="1.10.510.10">
    <property type="entry name" value="Transferase(Phosphotransferase) domain 1"/>
    <property type="match status" value="1"/>
</dbReference>
<dbReference type="RefSeq" id="XP_060281117.1">
    <property type="nucleotide sequence ID" value="XM_060430632.1"/>
</dbReference>
<dbReference type="InterPro" id="IPR011009">
    <property type="entry name" value="Kinase-like_dom_sf"/>
</dbReference>
<name>A0AAJ0BUU2_9PEZI</name>
<dbReference type="PROSITE" id="PS00108">
    <property type="entry name" value="PROTEIN_KINASE_ST"/>
    <property type="match status" value="1"/>
</dbReference>
<evidence type="ECO:0000259" key="2">
    <source>
        <dbReference type="PROSITE" id="PS50011"/>
    </source>
</evidence>
<keyword evidence="4" id="KW-1185">Reference proteome</keyword>
<keyword evidence="3" id="KW-0418">Kinase</keyword>
<comment type="caution">
    <text evidence="3">The sequence shown here is derived from an EMBL/GenBank/DDBJ whole genome shotgun (WGS) entry which is preliminary data.</text>
</comment>
<dbReference type="GO" id="GO:0005737">
    <property type="term" value="C:cytoplasm"/>
    <property type="evidence" value="ECO:0007669"/>
    <property type="project" value="TreeGrafter"/>
</dbReference>
<dbReference type="InterPro" id="IPR008271">
    <property type="entry name" value="Ser/Thr_kinase_AS"/>
</dbReference>